<evidence type="ECO:0000313" key="1">
    <source>
        <dbReference type="Proteomes" id="UP000515124"/>
    </source>
</evidence>
<gene>
    <name evidence="2" type="primary">LOC110765043</name>
</gene>
<evidence type="ECO:0000313" key="2">
    <source>
        <dbReference type="RefSeq" id="XP_021823782.1"/>
    </source>
</evidence>
<dbReference type="GeneID" id="110765043"/>
<proteinExistence type="predicted"/>
<dbReference type="RefSeq" id="XP_021823782.1">
    <property type="nucleotide sequence ID" value="XM_021968090.1"/>
</dbReference>
<reference evidence="2" key="1">
    <citation type="submission" date="2025-08" db="UniProtKB">
        <authorList>
            <consortium name="RefSeq"/>
        </authorList>
    </citation>
    <scope>IDENTIFICATION</scope>
</reference>
<dbReference type="KEGG" id="pavi:110765043"/>
<keyword evidence="1" id="KW-1185">Reference proteome</keyword>
<accession>A0A6P5T9A8</accession>
<dbReference type="Proteomes" id="UP000515124">
    <property type="component" value="Unplaced"/>
</dbReference>
<protein>
    <submittedName>
        <fullName evidence="2">Uncharacterized protein LOC110765043</fullName>
    </submittedName>
</protein>
<name>A0A6P5T9A8_PRUAV</name>
<sequence length="383" mass="43437">MPYKPKIILDESNYKLVEIEHYFKLEHIERVDERMINLLSLGKLKSTETIMMDSTLHVFKTWIKSRMHPIQGLNEYGIFSTFLPGNEVPGLFSHRSNTQSSISLTVPIRGNLKIRGLNVFSVYAKSNSDSPKNINANVESIPNPIVTAVKVSNENGKNLKWVYVPSFFGVPGDGKDMVWLSHWRLGSQLLDRGDRVTVSVFTSFEFQVKEYGIQLVYEKIELTMEDDRIDTSPSNMVLQDHYEAADVLSFSIDAPFSPSVIAGDFSKTDKMSGTAAVISFLPIDDPFSPSVIDEDFSKTDKVMSGSGTYFLSNRPEEIVVYRWLWFDDFVRDVEDNGSTSRQREGGKAFNFGWNYVVSFFTVTKKIIWKATPENLRCGGTEGY</sequence>
<dbReference type="AlphaFoldDB" id="A0A6P5T9A8"/>
<organism evidence="1 2">
    <name type="scientific">Prunus avium</name>
    <name type="common">Cherry</name>
    <name type="synonym">Cerasus avium</name>
    <dbReference type="NCBI Taxonomy" id="42229"/>
    <lineage>
        <taxon>Eukaryota</taxon>
        <taxon>Viridiplantae</taxon>
        <taxon>Streptophyta</taxon>
        <taxon>Embryophyta</taxon>
        <taxon>Tracheophyta</taxon>
        <taxon>Spermatophyta</taxon>
        <taxon>Magnoliopsida</taxon>
        <taxon>eudicotyledons</taxon>
        <taxon>Gunneridae</taxon>
        <taxon>Pentapetalae</taxon>
        <taxon>rosids</taxon>
        <taxon>fabids</taxon>
        <taxon>Rosales</taxon>
        <taxon>Rosaceae</taxon>
        <taxon>Amygdaloideae</taxon>
        <taxon>Amygdaleae</taxon>
        <taxon>Prunus</taxon>
    </lineage>
</organism>